<name>A0A133VDL6_9EURY</name>
<protein>
    <submittedName>
        <fullName evidence="1">Uncharacterized protein</fullName>
    </submittedName>
</protein>
<accession>A0A133VDL6</accession>
<proteinExistence type="predicted"/>
<gene>
    <name evidence="1" type="ORF">AKJ49_02060</name>
</gene>
<sequence length="216" mass="24941">MHRKTIYDHNKLFKKSKEEYYTEYFEPQNTPTKRVPLELQHKVVAVWLGEETNLSKKEEKALVEFLEKADDYVRNFDSWSAVSDIVLISMIYADILEEVGDSGVAFEIPDGVSGLLDQTEQSQIKELVDAVRETIKEKKGINLVNKMATSNAKLTSEAKNWRERLVWFSQIQSVTSLLCIKEIWNNKTLGRLQKRMIRKKIKKNLGVGPETLFGES</sequence>
<comment type="caution">
    <text evidence="1">The sequence shown here is derived from an EMBL/GenBank/DDBJ whole genome shotgun (WGS) entry which is preliminary data.</text>
</comment>
<evidence type="ECO:0000313" key="1">
    <source>
        <dbReference type="EMBL" id="KXB04494.1"/>
    </source>
</evidence>
<dbReference type="EMBL" id="LHYC01000062">
    <property type="protein sequence ID" value="KXB04494.1"/>
    <property type="molecule type" value="Genomic_DNA"/>
</dbReference>
<dbReference type="AlphaFoldDB" id="A0A133VDL6"/>
<reference evidence="1 2" key="1">
    <citation type="journal article" date="2016" name="Sci. Rep.">
        <title>Metabolic traits of an uncultured archaeal lineage -MSBL1- from brine pools of the Red Sea.</title>
        <authorList>
            <person name="Mwirichia R."/>
            <person name="Alam I."/>
            <person name="Rashid M."/>
            <person name="Vinu M."/>
            <person name="Ba-Alawi W."/>
            <person name="Anthony Kamau A."/>
            <person name="Kamanda Ngugi D."/>
            <person name="Goker M."/>
            <person name="Klenk H.P."/>
            <person name="Bajic V."/>
            <person name="Stingl U."/>
        </authorList>
    </citation>
    <scope>NUCLEOTIDE SEQUENCE [LARGE SCALE GENOMIC DNA]</scope>
    <source>
        <strain evidence="1">SCGC-AAA382A03</strain>
    </source>
</reference>
<evidence type="ECO:0000313" key="2">
    <source>
        <dbReference type="Proteomes" id="UP000070549"/>
    </source>
</evidence>
<keyword evidence="2" id="KW-1185">Reference proteome</keyword>
<organism evidence="1 2">
    <name type="scientific">candidate division MSBL1 archaeon SCGC-AAA382A03</name>
    <dbReference type="NCBI Taxonomy" id="1698278"/>
    <lineage>
        <taxon>Archaea</taxon>
        <taxon>Methanobacteriati</taxon>
        <taxon>Methanobacteriota</taxon>
        <taxon>candidate division MSBL1</taxon>
    </lineage>
</organism>
<dbReference type="Proteomes" id="UP000070549">
    <property type="component" value="Unassembled WGS sequence"/>
</dbReference>